<accession>A0A836BPE2</accession>
<dbReference type="AlphaFoldDB" id="A0A836BPE2"/>
<proteinExistence type="predicted"/>
<protein>
    <submittedName>
        <fullName evidence="1">Uncharacterized protein</fullName>
    </submittedName>
</protein>
<organism evidence="1 2">
    <name type="scientific">Edaphochlamys debaryana</name>
    <dbReference type="NCBI Taxonomy" id="47281"/>
    <lineage>
        <taxon>Eukaryota</taxon>
        <taxon>Viridiplantae</taxon>
        <taxon>Chlorophyta</taxon>
        <taxon>core chlorophytes</taxon>
        <taxon>Chlorophyceae</taxon>
        <taxon>CS clade</taxon>
        <taxon>Chlamydomonadales</taxon>
        <taxon>Chlamydomonadales incertae sedis</taxon>
        <taxon>Edaphochlamys</taxon>
    </lineage>
</organism>
<evidence type="ECO:0000313" key="1">
    <source>
        <dbReference type="EMBL" id="KAG2483837.1"/>
    </source>
</evidence>
<reference evidence="1" key="1">
    <citation type="journal article" date="2020" name="bioRxiv">
        <title>Comparative genomics of Chlamydomonas.</title>
        <authorList>
            <person name="Craig R.J."/>
            <person name="Hasan A.R."/>
            <person name="Ness R.W."/>
            <person name="Keightley P.D."/>
        </authorList>
    </citation>
    <scope>NUCLEOTIDE SEQUENCE</scope>
    <source>
        <strain evidence="1">CCAP 11/70</strain>
    </source>
</reference>
<comment type="caution">
    <text evidence="1">The sequence shown here is derived from an EMBL/GenBank/DDBJ whole genome shotgun (WGS) entry which is preliminary data.</text>
</comment>
<keyword evidence="2" id="KW-1185">Reference proteome</keyword>
<dbReference type="OrthoDB" id="544270at2759"/>
<dbReference type="EMBL" id="JAEHOE010000165">
    <property type="protein sequence ID" value="KAG2483837.1"/>
    <property type="molecule type" value="Genomic_DNA"/>
</dbReference>
<gene>
    <name evidence="1" type="ORF">HYH03_017360</name>
</gene>
<name>A0A836BPE2_9CHLO</name>
<sequence>MYVWQGMQLGPSSVQRLTEDQVKGLYVPGRQPPWATPSSSDAALNLFHGRKCHEAASELARAREHLGYVQMDKSRLENWISGALACIRAARAAKAATGCQGSVHLLDCHLADIQALHTALGASERLLSMP</sequence>
<dbReference type="Proteomes" id="UP000612055">
    <property type="component" value="Unassembled WGS sequence"/>
</dbReference>
<evidence type="ECO:0000313" key="2">
    <source>
        <dbReference type="Proteomes" id="UP000612055"/>
    </source>
</evidence>